<feature type="compositionally biased region" description="Pro residues" evidence="1">
    <location>
        <begin position="154"/>
        <end position="163"/>
    </location>
</feature>
<dbReference type="eggNOG" id="ENOG5030JT1">
    <property type="taxonomic scope" value="Bacteria"/>
</dbReference>
<feature type="compositionally biased region" description="Low complexity" evidence="1">
    <location>
        <begin position="103"/>
        <end position="119"/>
    </location>
</feature>
<dbReference type="EMBL" id="CP002857">
    <property type="protein sequence ID" value="AEI10181.1"/>
    <property type="molecule type" value="Genomic_DNA"/>
</dbReference>
<evidence type="ECO:0000256" key="1">
    <source>
        <dbReference type="SAM" id="MobiDB-lite"/>
    </source>
</evidence>
<dbReference type="AlphaFoldDB" id="F8E1W8"/>
<evidence type="ECO:0000313" key="3">
    <source>
        <dbReference type="Proteomes" id="UP000000492"/>
    </source>
</evidence>
<protein>
    <submittedName>
        <fullName evidence="2">Uncharacterized protein</fullName>
    </submittedName>
</protein>
<keyword evidence="3" id="KW-1185">Reference proteome</keyword>
<feature type="compositionally biased region" description="Basic and acidic residues" evidence="1">
    <location>
        <begin position="79"/>
        <end position="100"/>
    </location>
</feature>
<organism evidence="2 3">
    <name type="scientific">Corynebacterium resistens (strain DSM 45100 / JCM 12819 / GTC 2026 / SICGH 158)</name>
    <dbReference type="NCBI Taxonomy" id="662755"/>
    <lineage>
        <taxon>Bacteria</taxon>
        <taxon>Bacillati</taxon>
        <taxon>Actinomycetota</taxon>
        <taxon>Actinomycetes</taxon>
        <taxon>Mycobacteriales</taxon>
        <taxon>Corynebacteriaceae</taxon>
        <taxon>Corynebacterium</taxon>
    </lineage>
</organism>
<feature type="compositionally biased region" description="Basic and acidic residues" evidence="1">
    <location>
        <begin position="284"/>
        <end position="374"/>
    </location>
</feature>
<accession>F8E1W8</accession>
<reference evidence="2 3" key="1">
    <citation type="journal article" date="2012" name="BMC Genomics">
        <title>Complete genome sequence, lifestyle, and multi-drug resistance of the human pathogen Corynebacterium resistens DSM 45100 isolated from blood samples of a leukemia patient.</title>
        <authorList>
            <person name="Schroder J."/>
            <person name="Maus I."/>
            <person name="Meyer K."/>
            <person name="Wordemann S."/>
            <person name="Blom J."/>
            <person name="Jaenicke S."/>
            <person name="Schneider J."/>
            <person name="Trost E."/>
            <person name="Tauch A."/>
        </authorList>
    </citation>
    <scope>NUCLEOTIDE SEQUENCE [LARGE SCALE GENOMIC DNA]</scope>
    <source>
        <strain evidence="3">DSM 45100 / JCM 12819 / CCUG 50093 / GTC 2026 / SICGH 158</strain>
    </source>
</reference>
<name>F8E1W8_CORRG</name>
<feature type="region of interest" description="Disordered" evidence="1">
    <location>
        <begin position="226"/>
        <end position="486"/>
    </location>
</feature>
<sequence length="523" mass="54455">MGLIAGGHPAIANIVVTVLKGAAKFIETLVMGRNMTVTGCMQNLCQDMQKPALPGNSGKAVCHGEEETPSHSTSTPTCERPEEKPSVTEQAEKECGEPKESTAPAPKAAVPPVQQVSPAECTPAPNQQANPPECGLPPVQQTVTVQQAVVTECPAPPVTPSSPSPECASQVQEVKPAGTPLLPVERVQPPAVPPQQVPGMICGQPGLGSVQWHGFLKLVVELLCPPADGTSVTEPPGHTQPAPSEPPRPSSAETPPAPSSQPQSCEQHPVETKEPAPCTASHSEPAKPEAPERCEATRPEAPEKCEATRPEAPEKCEATRPEAPEKCEPAKQEATEKCEPVKQEPHEECEHERHPCEDDKTTPKDEKPEEKSKSEAPVPPLSNDKAPSDGYHGFDKSQHPSFPGNGGQADPAPHLSGGIVEHDQSPAPGTPSAVGPADMSPPAKESPSHQEPTGESPQQKPAPAGPTPAPNAPELSNPQSSWSPDIWVGAGVSAEVQTAGSGVSLELAGAAAFGVEIERSGAW</sequence>
<evidence type="ECO:0000313" key="2">
    <source>
        <dbReference type="EMBL" id="AEI10181.1"/>
    </source>
</evidence>
<feature type="compositionally biased region" description="Polar residues" evidence="1">
    <location>
        <begin position="474"/>
        <end position="483"/>
    </location>
</feature>
<proteinExistence type="predicted"/>
<dbReference type="Proteomes" id="UP000000492">
    <property type="component" value="Chromosome"/>
</dbReference>
<dbReference type="STRING" id="662755.CRES_1828"/>
<feature type="compositionally biased region" description="Polar residues" evidence="1">
    <location>
        <begin position="449"/>
        <end position="459"/>
    </location>
</feature>
<dbReference type="KEGG" id="crd:CRES_1828"/>
<feature type="region of interest" description="Disordered" evidence="1">
    <location>
        <begin position="153"/>
        <end position="174"/>
    </location>
</feature>
<dbReference type="HOGENOM" id="CLU_520450_0_0_11"/>
<feature type="compositionally biased region" description="Pro residues" evidence="1">
    <location>
        <begin position="243"/>
        <end position="259"/>
    </location>
</feature>
<gene>
    <name evidence="2" type="ordered locus">CRES_1828</name>
</gene>
<feature type="region of interest" description="Disordered" evidence="1">
    <location>
        <begin position="54"/>
        <end position="138"/>
    </location>
</feature>